<comment type="caution">
    <text evidence="2">The sequence shown here is derived from an EMBL/GenBank/DDBJ whole genome shotgun (WGS) entry which is preliminary data.</text>
</comment>
<gene>
    <name evidence="2" type="ORF">QFZ49_005115</name>
</gene>
<accession>A0ABU0RT59</accession>
<dbReference type="InterPro" id="IPR005337">
    <property type="entry name" value="RapZ-like"/>
</dbReference>
<name>A0ABU0RT59_9ACTN</name>
<dbReference type="RefSeq" id="WP_307628749.1">
    <property type="nucleotide sequence ID" value="NZ_JAUSZS010000006.1"/>
</dbReference>
<dbReference type="EMBL" id="JAUSZS010000006">
    <property type="protein sequence ID" value="MDQ0935144.1"/>
    <property type="molecule type" value="Genomic_DNA"/>
</dbReference>
<feature type="domain" description="RapZ C-terminal" evidence="1">
    <location>
        <begin position="9"/>
        <end position="99"/>
    </location>
</feature>
<keyword evidence="3" id="KW-1185">Reference proteome</keyword>
<sequence>MAYDIGEQLFRNPFHNPELKHRTGLDQEVYNHVRDTPGAERLAFNAVATARSLGEDTGADVTIAWGCIGGRHRSVGLARLSHELLLAAGDEVTIEHRDVDEDLLPAGVHNRETGRA</sequence>
<proteinExistence type="predicted"/>
<reference evidence="2 3" key="1">
    <citation type="submission" date="2023-07" db="EMBL/GenBank/DDBJ databases">
        <title>Comparative genomics of wheat-associated soil bacteria to identify genetic determinants of phenazine resistance.</title>
        <authorList>
            <person name="Mouncey N."/>
        </authorList>
    </citation>
    <scope>NUCLEOTIDE SEQUENCE [LARGE SCALE GENOMIC DNA]</scope>
    <source>
        <strain evidence="2 3">W2I16</strain>
    </source>
</reference>
<dbReference type="Pfam" id="PF22740">
    <property type="entry name" value="PapZ_C"/>
    <property type="match status" value="1"/>
</dbReference>
<evidence type="ECO:0000313" key="3">
    <source>
        <dbReference type="Proteomes" id="UP001223072"/>
    </source>
</evidence>
<dbReference type="Proteomes" id="UP001223072">
    <property type="component" value="Unassembled WGS sequence"/>
</dbReference>
<dbReference type="PANTHER" id="PTHR30448">
    <property type="entry name" value="RNASE ADAPTER PROTEIN RAPZ"/>
    <property type="match status" value="1"/>
</dbReference>
<dbReference type="PANTHER" id="PTHR30448:SF0">
    <property type="entry name" value="RNASE ADAPTER PROTEIN RAPZ"/>
    <property type="match status" value="1"/>
</dbReference>
<dbReference type="InterPro" id="IPR053931">
    <property type="entry name" value="RapZ_C"/>
</dbReference>
<evidence type="ECO:0000259" key="1">
    <source>
        <dbReference type="Pfam" id="PF22740"/>
    </source>
</evidence>
<protein>
    <submittedName>
        <fullName evidence="2">RNase adaptor protein for sRNA GlmZ degradation</fullName>
    </submittedName>
</protein>
<organism evidence="2 3">
    <name type="scientific">Streptomyces turgidiscabies</name>
    <dbReference type="NCBI Taxonomy" id="85558"/>
    <lineage>
        <taxon>Bacteria</taxon>
        <taxon>Bacillati</taxon>
        <taxon>Actinomycetota</taxon>
        <taxon>Actinomycetes</taxon>
        <taxon>Kitasatosporales</taxon>
        <taxon>Streptomycetaceae</taxon>
        <taxon>Streptomyces</taxon>
    </lineage>
</organism>
<evidence type="ECO:0000313" key="2">
    <source>
        <dbReference type="EMBL" id="MDQ0935144.1"/>
    </source>
</evidence>